<name>A0A1K2I014_9HYPH</name>
<evidence type="ECO:0000259" key="3">
    <source>
        <dbReference type="Pfam" id="PF00534"/>
    </source>
</evidence>
<keyword evidence="1" id="KW-0328">Glycosyltransferase</keyword>
<sequence>MQGRTGRMDAMGSAIANRPRILVLADQFTPSRLGGGPVTSLVNLVAALGDEFAFHVATLDRDLGEPAPYPGLPTDQWLDRGTHRVLYRPAARLWRIATPGDPQAIAPDLVYLNSVFSPATTLPYLLWRRLNRKAAPPAILAPRGGLADAALAIKAWKKRPVLGLMQSLGAYQGLHWQATAAGERDQIVRHAAPPEDVLHLAPNLAASAQVDVLHRQRAAGAPLRIAFLGRIVPMKNLDYALRLLAQAAVSATFDIHGPSEDRAYEAECRRLAETLPPEVRVGWKGPVVPQDVPQTLRDYDLLLSPSRGENYGHVIAEALSVGTPVLISDQTPWRGLAWRGAGFDLPLNAPQAFVEALRHLASEDAEASARRRQAAHAYWQARSGRDDAIAAHRRMFNAVLRLPAR</sequence>
<dbReference type="SUPFAM" id="SSF53756">
    <property type="entry name" value="UDP-Glycosyltransferase/glycogen phosphorylase"/>
    <property type="match status" value="1"/>
</dbReference>
<evidence type="ECO:0000313" key="4">
    <source>
        <dbReference type="EMBL" id="SFZ85672.1"/>
    </source>
</evidence>
<dbReference type="Proteomes" id="UP000183447">
    <property type="component" value="Unassembled WGS sequence"/>
</dbReference>
<protein>
    <submittedName>
        <fullName evidence="4">Glycosyltransferase involved in cell wall bisynthesis</fullName>
    </submittedName>
</protein>
<dbReference type="InterPro" id="IPR001296">
    <property type="entry name" value="Glyco_trans_1"/>
</dbReference>
<feature type="domain" description="Glycosyl transferase family 1" evidence="3">
    <location>
        <begin position="222"/>
        <end position="375"/>
    </location>
</feature>
<evidence type="ECO:0000256" key="2">
    <source>
        <dbReference type="ARBA" id="ARBA00022679"/>
    </source>
</evidence>
<organism evidence="4 5">
    <name type="scientific">Devosia enhydra</name>
    <dbReference type="NCBI Taxonomy" id="665118"/>
    <lineage>
        <taxon>Bacteria</taxon>
        <taxon>Pseudomonadati</taxon>
        <taxon>Pseudomonadota</taxon>
        <taxon>Alphaproteobacteria</taxon>
        <taxon>Hyphomicrobiales</taxon>
        <taxon>Devosiaceae</taxon>
        <taxon>Devosia</taxon>
    </lineage>
</organism>
<dbReference type="Gene3D" id="3.40.50.2000">
    <property type="entry name" value="Glycogen Phosphorylase B"/>
    <property type="match status" value="1"/>
</dbReference>
<dbReference type="OrthoDB" id="9802525at2"/>
<proteinExistence type="predicted"/>
<dbReference type="EMBL" id="FPKU01000002">
    <property type="protein sequence ID" value="SFZ85672.1"/>
    <property type="molecule type" value="Genomic_DNA"/>
</dbReference>
<dbReference type="AlphaFoldDB" id="A0A1K2I014"/>
<reference evidence="4 5" key="1">
    <citation type="submission" date="2016-11" db="EMBL/GenBank/DDBJ databases">
        <authorList>
            <person name="Jaros S."/>
            <person name="Januszkiewicz K."/>
            <person name="Wedrychowicz H."/>
        </authorList>
    </citation>
    <scope>NUCLEOTIDE SEQUENCE [LARGE SCALE GENOMIC DNA]</scope>
    <source>
        <strain evidence="4 5">ATCC 23634</strain>
    </source>
</reference>
<keyword evidence="2 4" id="KW-0808">Transferase</keyword>
<dbReference type="Pfam" id="PF00534">
    <property type="entry name" value="Glycos_transf_1"/>
    <property type="match status" value="1"/>
</dbReference>
<dbReference type="PANTHER" id="PTHR12526:SF510">
    <property type="entry name" value="D-INOSITOL 3-PHOSPHATE GLYCOSYLTRANSFERASE"/>
    <property type="match status" value="1"/>
</dbReference>
<gene>
    <name evidence="4" type="ORF">SAMN02983003_2840</name>
</gene>
<dbReference type="PANTHER" id="PTHR12526">
    <property type="entry name" value="GLYCOSYLTRANSFERASE"/>
    <property type="match status" value="1"/>
</dbReference>
<evidence type="ECO:0000313" key="5">
    <source>
        <dbReference type="Proteomes" id="UP000183447"/>
    </source>
</evidence>
<keyword evidence="5" id="KW-1185">Reference proteome</keyword>
<evidence type="ECO:0000256" key="1">
    <source>
        <dbReference type="ARBA" id="ARBA00022676"/>
    </source>
</evidence>
<dbReference type="STRING" id="665118.SAMN02983003_2840"/>
<dbReference type="GO" id="GO:0016757">
    <property type="term" value="F:glycosyltransferase activity"/>
    <property type="evidence" value="ECO:0007669"/>
    <property type="project" value="UniProtKB-KW"/>
</dbReference>
<accession>A0A1K2I014</accession>